<dbReference type="InterPro" id="IPR039261">
    <property type="entry name" value="FNR_nucleotide-bd"/>
</dbReference>
<dbReference type="Gene3D" id="3.40.50.360">
    <property type="match status" value="1"/>
</dbReference>
<evidence type="ECO:0000259" key="6">
    <source>
        <dbReference type="PROSITE" id="PS51384"/>
    </source>
</evidence>
<dbReference type="InterPro" id="IPR005625">
    <property type="entry name" value="PepSY-ass_TM"/>
</dbReference>
<dbReference type="Pfam" id="PF03929">
    <property type="entry name" value="PepSY_TM"/>
    <property type="match status" value="1"/>
</dbReference>
<feature type="transmembrane region" description="Helical" evidence="4">
    <location>
        <begin position="140"/>
        <end position="160"/>
    </location>
</feature>
<dbReference type="RefSeq" id="WP_205479664.1">
    <property type="nucleotide sequence ID" value="NZ_CP070506.1"/>
</dbReference>
<evidence type="ECO:0000313" key="7">
    <source>
        <dbReference type="EMBL" id="QSB38973.1"/>
    </source>
</evidence>
<evidence type="ECO:0000256" key="4">
    <source>
        <dbReference type="SAM" id="Phobius"/>
    </source>
</evidence>
<accession>A0ABX7JXM9</accession>
<keyword evidence="3" id="KW-0249">Electron transport</keyword>
<dbReference type="Gene3D" id="3.40.50.80">
    <property type="entry name" value="Nucleotide-binding domain of ferredoxin-NADP reductase (FNR) module"/>
    <property type="match status" value="1"/>
</dbReference>
<keyword evidence="1" id="KW-0285">Flavoprotein</keyword>
<keyword evidence="4" id="KW-1133">Transmembrane helix</keyword>
<feature type="domain" description="Flavodoxin-like" evidence="5">
    <location>
        <begin position="384"/>
        <end position="521"/>
    </location>
</feature>
<sequence>MLKKTLFQLHWFFGITAGLVLALMGVTGAAYSFQDEILRALNPSVLTVHKQPAGVLPPAELVRKLEATEGKAVSMLWVESESGNAARVFFTPPAGERRGQMRYFDPYTGDYLGDAVGQDFFGLMLQLHRFLAIGDTGRQITGACTLILIFFCLSGLYLRWPRQVANWRAWLTLDWRKKGRSFNWDLHSVFGTWCLLFYLLAALTGLYWSYEWYSKGLTRLLSDAPQNERVRNRGPAPAGPAPVANYDAIWSSIYSTAGPDLSAYNIRMPPVAGQPATVYYLLQSSPHDRALNQINLDPATGVVKSVERYGDKSLKAQLLTSIYALHVGSYFGLVGRIILTVTSLCMPLFFITGWLLYLDRRRKKRQVRNARKGLGDNPGDAPAWLIGFASQSGVAEQLAWQTAGQLQAAGLPVKVQSLGSVSENDLRQSEHALFVVSTFGDGEAPDSARGFERSVLGSDLALQGLSYSVLALGDRQYQHFCGFARRLHFWLTNQGGNALFAPVEVDSGDQQALLHWQQQLGQITGHAPAAAWASASYENWTLNRRTLLNPDSSGSGVYLLGLNPPAPRDWLAGDLVEILPRNCPLAVEHFLDGLGIAGTDEVLIDGLARPLEQVLAGRQLPANRSHLVGLHAQALVEALVPIGMREYSIASIASDGVLELIVRQERHADGSLGLGSGWLTEHAPLGAAISLRLRRNSGFHLPTEPVPMILLGNGTGLAGLRSLLKARIADGQQRNWLLFGERNIAHDYHCQAEVQGWLASGDLALLDLAFSRDQAEKIYVQDRLRESADVLRKWLADGAVIYVCGSLQGMAAGVDQALVDILGSEAVERLIEQGRYRRDVY</sequence>
<feature type="transmembrane region" description="Helical" evidence="4">
    <location>
        <begin position="190"/>
        <end position="210"/>
    </location>
</feature>
<dbReference type="InterPro" id="IPR001094">
    <property type="entry name" value="Flavdoxin-like"/>
</dbReference>
<dbReference type="PROSITE" id="PS51384">
    <property type="entry name" value="FAD_FR"/>
    <property type="match status" value="1"/>
</dbReference>
<dbReference type="Pfam" id="PF00175">
    <property type="entry name" value="NAD_binding_1"/>
    <property type="match status" value="1"/>
</dbReference>
<dbReference type="InterPro" id="IPR001433">
    <property type="entry name" value="OxRdtase_FAD/NAD-bd"/>
</dbReference>
<dbReference type="SUPFAM" id="SSF63380">
    <property type="entry name" value="Riboflavin synthase domain-like"/>
    <property type="match status" value="1"/>
</dbReference>
<dbReference type="PROSITE" id="PS50902">
    <property type="entry name" value="FLAVODOXIN_LIKE"/>
    <property type="match status" value="1"/>
</dbReference>
<evidence type="ECO:0000256" key="1">
    <source>
        <dbReference type="ARBA" id="ARBA00022630"/>
    </source>
</evidence>
<evidence type="ECO:0000259" key="5">
    <source>
        <dbReference type="PROSITE" id="PS50902"/>
    </source>
</evidence>
<keyword evidence="4" id="KW-0472">Membrane</keyword>
<dbReference type="InterPro" id="IPR017927">
    <property type="entry name" value="FAD-bd_FR_type"/>
</dbReference>
<evidence type="ECO:0000313" key="8">
    <source>
        <dbReference type="Proteomes" id="UP000663249"/>
    </source>
</evidence>
<reference evidence="7 8" key="1">
    <citation type="submission" date="2021-02" db="EMBL/GenBank/DDBJ databases">
        <title>Genomic and phenotypic characterization of Pseudomonas hygromyciniae, a novel bacterial species discovered from a commercially purchased antibiotic vial.</title>
        <authorList>
            <person name="Turner T.L."/>
            <person name="Mitra S.D."/>
            <person name="Kochan T.J."/>
            <person name="Pincus N.B."/>
            <person name="Lebrun-Corbin M."/>
            <person name="Cheung B."/>
            <person name="Gatesy S.W."/>
            <person name="Afzal T."/>
            <person name="Ozer E.A."/>
            <person name="Hauser A.R."/>
        </authorList>
    </citation>
    <scope>NUCLEOTIDE SEQUENCE [LARGE SCALE GENOMIC DNA]</scope>
    <source>
        <strain evidence="7 8">SDM007</strain>
    </source>
</reference>
<dbReference type="Pfam" id="PF00258">
    <property type="entry name" value="Flavodoxin_1"/>
    <property type="match status" value="1"/>
</dbReference>
<dbReference type="InterPro" id="IPR017938">
    <property type="entry name" value="Riboflavin_synthase-like_b-brl"/>
</dbReference>
<proteinExistence type="predicted"/>
<protein>
    <submittedName>
        <fullName evidence="7">PepSY domain-containing protein</fullName>
    </submittedName>
</protein>
<dbReference type="EMBL" id="CP070506">
    <property type="protein sequence ID" value="QSB38973.1"/>
    <property type="molecule type" value="Genomic_DNA"/>
</dbReference>
<keyword evidence="8" id="KW-1185">Reference proteome</keyword>
<dbReference type="SUPFAM" id="SSF52343">
    <property type="entry name" value="Ferredoxin reductase-like, C-terminal NADP-linked domain"/>
    <property type="match status" value="1"/>
</dbReference>
<organism evidence="7 8">
    <name type="scientific">Pseudomonas hygromyciniae</name>
    <dbReference type="NCBI Taxonomy" id="2812000"/>
    <lineage>
        <taxon>Bacteria</taxon>
        <taxon>Pseudomonadati</taxon>
        <taxon>Pseudomonadota</taxon>
        <taxon>Gammaproteobacteria</taxon>
        <taxon>Pseudomonadales</taxon>
        <taxon>Pseudomonadaceae</taxon>
        <taxon>Pseudomonas</taxon>
    </lineage>
</organism>
<evidence type="ECO:0000256" key="2">
    <source>
        <dbReference type="ARBA" id="ARBA00022643"/>
    </source>
</evidence>
<feature type="domain" description="FAD-binding FR-type" evidence="6">
    <location>
        <begin position="535"/>
        <end position="702"/>
    </location>
</feature>
<dbReference type="InterPro" id="IPR029039">
    <property type="entry name" value="Flavoprotein-like_sf"/>
</dbReference>
<keyword evidence="4" id="KW-0812">Transmembrane</keyword>
<keyword evidence="2" id="KW-0288">FMN</keyword>
<feature type="transmembrane region" description="Helical" evidence="4">
    <location>
        <begin position="12"/>
        <end position="33"/>
    </location>
</feature>
<evidence type="ECO:0000256" key="3">
    <source>
        <dbReference type="ARBA" id="ARBA00022982"/>
    </source>
</evidence>
<dbReference type="InterPro" id="IPR008254">
    <property type="entry name" value="Flavodoxin/NO_synth"/>
</dbReference>
<dbReference type="CDD" id="cd06200">
    <property type="entry name" value="SiR_like1"/>
    <property type="match status" value="1"/>
</dbReference>
<dbReference type="PRINTS" id="PR00369">
    <property type="entry name" value="FLAVODOXIN"/>
</dbReference>
<gene>
    <name evidence="7" type="ORF">JTY93_22475</name>
</gene>
<dbReference type="PRINTS" id="PR00371">
    <property type="entry name" value="FPNCR"/>
</dbReference>
<name>A0ABX7JXM9_9PSED</name>
<dbReference type="PANTHER" id="PTHR34219">
    <property type="entry name" value="IRON-REGULATED INNER MEMBRANE PROTEIN-RELATED"/>
    <property type="match status" value="1"/>
</dbReference>
<dbReference type="Proteomes" id="UP000663249">
    <property type="component" value="Chromosome"/>
</dbReference>
<dbReference type="PANTHER" id="PTHR34219:SF3">
    <property type="entry name" value="BLL7967 PROTEIN"/>
    <property type="match status" value="1"/>
</dbReference>
<feature type="transmembrane region" description="Helical" evidence="4">
    <location>
        <begin position="337"/>
        <end position="358"/>
    </location>
</feature>
<dbReference type="SUPFAM" id="SSF52218">
    <property type="entry name" value="Flavoproteins"/>
    <property type="match status" value="1"/>
</dbReference>
<keyword evidence="3" id="KW-0813">Transport</keyword>
<dbReference type="InterPro" id="IPR001709">
    <property type="entry name" value="Flavoprot_Pyr_Nucl_cyt_Rdtase"/>
</dbReference>